<organism evidence="1 2">
    <name type="scientific">Morus notabilis</name>
    <dbReference type="NCBI Taxonomy" id="981085"/>
    <lineage>
        <taxon>Eukaryota</taxon>
        <taxon>Viridiplantae</taxon>
        <taxon>Streptophyta</taxon>
        <taxon>Embryophyta</taxon>
        <taxon>Tracheophyta</taxon>
        <taxon>Spermatophyta</taxon>
        <taxon>Magnoliopsida</taxon>
        <taxon>eudicotyledons</taxon>
        <taxon>Gunneridae</taxon>
        <taxon>Pentapetalae</taxon>
        <taxon>rosids</taxon>
        <taxon>fabids</taxon>
        <taxon>Rosales</taxon>
        <taxon>Moraceae</taxon>
        <taxon>Moreae</taxon>
        <taxon>Morus</taxon>
    </lineage>
</organism>
<name>W9S889_9ROSA</name>
<accession>W9S889</accession>
<dbReference type="EMBL" id="KE345896">
    <property type="protein sequence ID" value="EXC19915.1"/>
    <property type="molecule type" value="Genomic_DNA"/>
</dbReference>
<proteinExistence type="predicted"/>
<keyword evidence="2" id="KW-1185">Reference proteome</keyword>
<protein>
    <submittedName>
        <fullName evidence="1">Uncharacterized protein</fullName>
    </submittedName>
</protein>
<gene>
    <name evidence="1" type="ORF">L484_017892</name>
</gene>
<dbReference type="AlphaFoldDB" id="W9S889"/>
<evidence type="ECO:0000313" key="1">
    <source>
        <dbReference type="EMBL" id="EXC19915.1"/>
    </source>
</evidence>
<sequence length="87" mass="9859">MSPAKKPDQIANKSGRIANKSDQVFVSGAAGWKGGFRDRNQISPILRTRCQQLISRLQLRRQPRNHRESSFFTDRFLVSETNSGLEA</sequence>
<evidence type="ECO:0000313" key="2">
    <source>
        <dbReference type="Proteomes" id="UP000030645"/>
    </source>
</evidence>
<reference evidence="2" key="1">
    <citation type="submission" date="2013-01" db="EMBL/GenBank/DDBJ databases">
        <title>Draft Genome Sequence of a Mulberry Tree, Morus notabilis C.K. Schneid.</title>
        <authorList>
            <person name="He N."/>
            <person name="Zhao S."/>
        </authorList>
    </citation>
    <scope>NUCLEOTIDE SEQUENCE</scope>
</reference>
<dbReference type="Proteomes" id="UP000030645">
    <property type="component" value="Unassembled WGS sequence"/>
</dbReference>